<dbReference type="EMBL" id="CP040324">
    <property type="protein sequence ID" value="QHB27742.1"/>
    <property type="molecule type" value="Genomic_DNA"/>
</dbReference>
<comment type="subcellular location">
    <subcellularLocation>
        <location evidence="1">Cell membrane</location>
        <topology evidence="1">Multi-pass membrane protein</topology>
    </subcellularLocation>
</comment>
<reference evidence="15 16" key="1">
    <citation type="submission" date="2019-05" db="EMBL/GenBank/DDBJ databases">
        <title>Complete genome sequence of Pseudomonas Pseudomonas resinovorans.</title>
        <authorList>
            <person name="Chen H.-P."/>
        </authorList>
    </citation>
    <scope>NUCLEOTIDE SEQUENCE [LARGE SCALE GENOMIC DNA]</scope>
    <source>
        <strain evidence="15 16">TCU-CK1</strain>
    </source>
</reference>
<comment type="catalytic activity">
    <reaction evidence="12">
        <text>L-proline(in) + Na(+)(in) = L-proline(out) + Na(+)(out)</text>
        <dbReference type="Rhea" id="RHEA:28967"/>
        <dbReference type="ChEBI" id="CHEBI:29101"/>
        <dbReference type="ChEBI" id="CHEBI:60039"/>
    </reaction>
</comment>
<keyword evidence="9" id="KW-0406">Ion transport</keyword>
<dbReference type="PANTHER" id="PTHR48086:SF3">
    <property type="entry name" value="SODIUM_PROLINE SYMPORTER"/>
    <property type="match status" value="1"/>
</dbReference>
<dbReference type="Proteomes" id="UP000464593">
    <property type="component" value="Chromosome"/>
</dbReference>
<feature type="transmembrane region" description="Helical" evidence="14">
    <location>
        <begin position="280"/>
        <end position="301"/>
    </location>
</feature>
<feature type="transmembrane region" description="Helical" evidence="14">
    <location>
        <begin position="238"/>
        <end position="259"/>
    </location>
</feature>
<keyword evidence="11" id="KW-0739">Sodium transport</keyword>
<feature type="transmembrane region" description="Helical" evidence="14">
    <location>
        <begin position="43"/>
        <end position="68"/>
    </location>
</feature>
<feature type="transmembrane region" description="Helical" evidence="14">
    <location>
        <begin position="152"/>
        <end position="172"/>
    </location>
</feature>
<keyword evidence="7 14" id="KW-1133">Transmembrane helix</keyword>
<dbReference type="PROSITE" id="PS50283">
    <property type="entry name" value="NA_SOLUT_SYMP_3"/>
    <property type="match status" value="1"/>
</dbReference>
<evidence type="ECO:0000313" key="15">
    <source>
        <dbReference type="EMBL" id="QHB27742.1"/>
    </source>
</evidence>
<keyword evidence="10 14" id="KW-0472">Membrane</keyword>
<comment type="similarity">
    <text evidence="2 13">Belongs to the sodium:solute symporter (SSF) (TC 2.A.21) family.</text>
</comment>
<evidence type="ECO:0000256" key="2">
    <source>
        <dbReference type="ARBA" id="ARBA00006434"/>
    </source>
</evidence>
<keyword evidence="5 14" id="KW-0812">Transmembrane</keyword>
<dbReference type="RefSeq" id="WP_159266163.1">
    <property type="nucleotide sequence ID" value="NZ_CP040324.1"/>
</dbReference>
<feature type="transmembrane region" description="Helical" evidence="14">
    <location>
        <begin position="452"/>
        <end position="471"/>
    </location>
</feature>
<dbReference type="GO" id="GO:0006814">
    <property type="term" value="P:sodium ion transport"/>
    <property type="evidence" value="ECO:0007669"/>
    <property type="project" value="UniProtKB-KW"/>
</dbReference>
<organism evidence="15 16">
    <name type="scientific">Pseudomonas monteilii</name>
    <dbReference type="NCBI Taxonomy" id="76759"/>
    <lineage>
        <taxon>Bacteria</taxon>
        <taxon>Pseudomonadati</taxon>
        <taxon>Pseudomonadota</taxon>
        <taxon>Gammaproteobacteria</taxon>
        <taxon>Pseudomonadales</taxon>
        <taxon>Pseudomonadaceae</taxon>
        <taxon>Pseudomonas</taxon>
    </lineage>
</organism>
<evidence type="ECO:0000256" key="12">
    <source>
        <dbReference type="ARBA" id="ARBA00033708"/>
    </source>
</evidence>
<dbReference type="Pfam" id="PF00474">
    <property type="entry name" value="SSF"/>
    <property type="match status" value="1"/>
</dbReference>
<keyword evidence="3" id="KW-0813">Transport</keyword>
<feature type="transmembrane region" description="Helical" evidence="14">
    <location>
        <begin position="421"/>
        <end position="440"/>
    </location>
</feature>
<feature type="transmembrane region" description="Helical" evidence="14">
    <location>
        <begin position="121"/>
        <end position="140"/>
    </location>
</feature>
<keyword evidence="4" id="KW-1003">Cell membrane</keyword>
<evidence type="ECO:0000313" key="16">
    <source>
        <dbReference type="Proteomes" id="UP000464593"/>
    </source>
</evidence>
<evidence type="ECO:0000256" key="10">
    <source>
        <dbReference type="ARBA" id="ARBA00023136"/>
    </source>
</evidence>
<sequence length="504" mass="53187">MQMLIGYGGVFLFFLIIVYALEHSHKVSGAGNFSDYATGGRSFGSFYSTMAFVNTWLPGTIFISFAGFSASSGIMGFYYVPYSLLAVVLMFLLARPVHTWGKAFDLRTQADLLGLRYNSKAVRVVAATIGIIASFPWIVLGMQSLTLVFTHLSFGAVGAGTAVFIGVGLIAARQIWTIRFGARGVIISDMVQGIAAYLVGTMIALGLLVWLVTNGYGLDASSTRLFTIPGPGSDLGPLYLFSLILTGALGGWCWPDIFVRLFASRSTNTIQRSAMQAAPILLIFGTSVTLLALCASSLPGVQEAPDAVWFIAAKIGGVLVVTLAGICVVAATMGNVGANLQALGAQTANDIVGVIRQHRVENKRVGQVAVALLTLLAAAFAVATTESSHLIILAMISYQGIVQLAPTVFLGIFWKRGTAPAAVCSMITGFIVAGMLQWYYPVSVPLLEGLTSGVVALGINFVMYVSITLLFPSNTAEQLRVDGLYKIIKGSGAPGSEGTPITVS</sequence>
<keyword evidence="6" id="KW-0769">Symport</keyword>
<dbReference type="PANTHER" id="PTHR48086">
    <property type="entry name" value="SODIUM/PROLINE SYMPORTER-RELATED"/>
    <property type="match status" value="1"/>
</dbReference>
<gene>
    <name evidence="15" type="ORF">TCK1_2396</name>
</gene>
<evidence type="ECO:0000256" key="1">
    <source>
        <dbReference type="ARBA" id="ARBA00004651"/>
    </source>
</evidence>
<feature type="transmembrane region" description="Helical" evidence="14">
    <location>
        <begin position="193"/>
        <end position="218"/>
    </location>
</feature>
<evidence type="ECO:0000256" key="4">
    <source>
        <dbReference type="ARBA" id="ARBA00022475"/>
    </source>
</evidence>
<feature type="transmembrane region" description="Helical" evidence="14">
    <location>
        <begin position="307"/>
        <end position="331"/>
    </location>
</feature>
<evidence type="ECO:0000256" key="3">
    <source>
        <dbReference type="ARBA" id="ARBA00022448"/>
    </source>
</evidence>
<feature type="transmembrane region" description="Helical" evidence="14">
    <location>
        <begin position="390"/>
        <end position="414"/>
    </location>
</feature>
<evidence type="ECO:0000256" key="8">
    <source>
        <dbReference type="ARBA" id="ARBA00023053"/>
    </source>
</evidence>
<dbReference type="InterPro" id="IPR001734">
    <property type="entry name" value="Na/solute_symporter"/>
</dbReference>
<evidence type="ECO:0000256" key="9">
    <source>
        <dbReference type="ARBA" id="ARBA00023065"/>
    </source>
</evidence>
<proteinExistence type="inferred from homology"/>
<protein>
    <submittedName>
        <fullName evidence="15">Sodium/proline symporter PutP</fullName>
    </submittedName>
</protein>
<feature type="transmembrane region" description="Helical" evidence="14">
    <location>
        <begin position="6"/>
        <end position="22"/>
    </location>
</feature>
<evidence type="ECO:0000256" key="7">
    <source>
        <dbReference type="ARBA" id="ARBA00022989"/>
    </source>
</evidence>
<dbReference type="InterPro" id="IPR050277">
    <property type="entry name" value="Sodium:Solute_Symporter"/>
</dbReference>
<dbReference type="GO" id="GO:0015293">
    <property type="term" value="F:symporter activity"/>
    <property type="evidence" value="ECO:0007669"/>
    <property type="project" value="UniProtKB-KW"/>
</dbReference>
<feature type="transmembrane region" description="Helical" evidence="14">
    <location>
        <begin position="74"/>
        <end position="94"/>
    </location>
</feature>
<evidence type="ECO:0000256" key="14">
    <source>
        <dbReference type="SAM" id="Phobius"/>
    </source>
</evidence>
<evidence type="ECO:0000256" key="5">
    <source>
        <dbReference type="ARBA" id="ARBA00022692"/>
    </source>
</evidence>
<evidence type="ECO:0000256" key="13">
    <source>
        <dbReference type="RuleBase" id="RU362091"/>
    </source>
</evidence>
<dbReference type="InterPro" id="IPR038377">
    <property type="entry name" value="Na/Glc_symporter_sf"/>
</dbReference>
<accession>A0AAE6V2V3</accession>
<evidence type="ECO:0000256" key="11">
    <source>
        <dbReference type="ARBA" id="ARBA00023201"/>
    </source>
</evidence>
<name>A0AAE6V2V3_9PSED</name>
<dbReference type="AlphaFoldDB" id="A0AAE6V2V3"/>
<keyword evidence="8" id="KW-0915">Sodium</keyword>
<feature type="transmembrane region" description="Helical" evidence="14">
    <location>
        <begin position="365"/>
        <end position="384"/>
    </location>
</feature>
<evidence type="ECO:0000256" key="6">
    <source>
        <dbReference type="ARBA" id="ARBA00022847"/>
    </source>
</evidence>
<dbReference type="Gene3D" id="1.20.1730.10">
    <property type="entry name" value="Sodium/glucose cotransporter"/>
    <property type="match status" value="1"/>
</dbReference>
<dbReference type="GO" id="GO:0005886">
    <property type="term" value="C:plasma membrane"/>
    <property type="evidence" value="ECO:0007669"/>
    <property type="project" value="UniProtKB-SubCell"/>
</dbReference>